<feature type="chain" id="PRO_5018231702" description="PEP-CTERM sorting domain-containing protein" evidence="1">
    <location>
        <begin position="22"/>
        <end position="207"/>
    </location>
</feature>
<feature type="signal peptide" evidence="1">
    <location>
        <begin position="1"/>
        <end position="21"/>
    </location>
</feature>
<protein>
    <recommendedName>
        <fullName evidence="4">PEP-CTERM sorting domain-containing protein</fullName>
    </recommendedName>
</protein>
<evidence type="ECO:0008006" key="4">
    <source>
        <dbReference type="Google" id="ProtNLM"/>
    </source>
</evidence>
<evidence type="ECO:0000313" key="2">
    <source>
        <dbReference type="EMBL" id="RPJ65124.1"/>
    </source>
</evidence>
<proteinExistence type="predicted"/>
<dbReference type="EMBL" id="RPOK01000006">
    <property type="protein sequence ID" value="RPJ65124.1"/>
    <property type="molecule type" value="Genomic_DNA"/>
</dbReference>
<dbReference type="Proteomes" id="UP000275281">
    <property type="component" value="Unassembled WGS sequence"/>
</dbReference>
<dbReference type="AlphaFoldDB" id="A0A3N5Z4R0"/>
<evidence type="ECO:0000256" key="1">
    <source>
        <dbReference type="SAM" id="SignalP"/>
    </source>
</evidence>
<comment type="caution">
    <text evidence="2">The sequence shown here is derived from an EMBL/GenBank/DDBJ whole genome shotgun (WGS) entry which is preliminary data.</text>
</comment>
<sequence>MFKKLLAISFLLVGISANANAAIVYSNGFNNPEDLADWEDVSLGGGGVVANTGCCSLDPQEGNGYLAFTGNSSSVDSNWYGGTYLDLSSILTAGKAYELSFYWGGRGQQRDQDPRLMVGLTSGDFLTNDLWSVTFNTNTVVGEWTLYTMSFVAPASVLYLDIAEISSNSRNVGPAIDNLVIKEVSAPSVIALLGLTMIGFGLRARKR</sequence>
<gene>
    <name evidence="2" type="ORF">DRW07_17600</name>
</gene>
<keyword evidence="3" id="KW-1185">Reference proteome</keyword>
<name>A0A3N5Z4R0_9ALTE</name>
<evidence type="ECO:0000313" key="3">
    <source>
        <dbReference type="Proteomes" id="UP000275281"/>
    </source>
</evidence>
<reference evidence="2 3" key="1">
    <citation type="submission" date="2018-11" db="EMBL/GenBank/DDBJ databases">
        <authorList>
            <person name="Ye M.-Q."/>
            <person name="Du Z.-J."/>
        </authorList>
    </citation>
    <scope>NUCLEOTIDE SEQUENCE [LARGE SCALE GENOMIC DNA]</scope>
    <source>
        <strain evidence="2 3">U0105</strain>
    </source>
</reference>
<dbReference type="Gene3D" id="2.60.120.260">
    <property type="entry name" value="Galactose-binding domain-like"/>
    <property type="match status" value="1"/>
</dbReference>
<keyword evidence="1" id="KW-0732">Signal</keyword>
<dbReference type="RefSeq" id="WP_124029252.1">
    <property type="nucleotide sequence ID" value="NZ_JBHRSN010000013.1"/>
</dbReference>
<accession>A0A3N5Z4R0</accession>
<organism evidence="2 3">
    <name type="scientific">Alteromonas sediminis</name>
    <dbReference type="NCBI Taxonomy" id="2259342"/>
    <lineage>
        <taxon>Bacteria</taxon>
        <taxon>Pseudomonadati</taxon>
        <taxon>Pseudomonadota</taxon>
        <taxon>Gammaproteobacteria</taxon>
        <taxon>Alteromonadales</taxon>
        <taxon>Alteromonadaceae</taxon>
        <taxon>Alteromonas/Salinimonas group</taxon>
        <taxon>Alteromonas</taxon>
    </lineage>
</organism>